<proteinExistence type="predicted"/>
<dbReference type="EMBL" id="UYRR01015118">
    <property type="protein sequence ID" value="VDK27694.1"/>
    <property type="molecule type" value="Genomic_DNA"/>
</dbReference>
<organism evidence="4">
    <name type="scientific">Anisakis simplex</name>
    <name type="common">Herring worm</name>
    <dbReference type="NCBI Taxonomy" id="6269"/>
    <lineage>
        <taxon>Eukaryota</taxon>
        <taxon>Metazoa</taxon>
        <taxon>Ecdysozoa</taxon>
        <taxon>Nematoda</taxon>
        <taxon>Chromadorea</taxon>
        <taxon>Rhabditida</taxon>
        <taxon>Spirurina</taxon>
        <taxon>Ascaridomorpha</taxon>
        <taxon>Ascaridoidea</taxon>
        <taxon>Anisakidae</taxon>
        <taxon>Anisakis</taxon>
        <taxon>Anisakis simplex complex</taxon>
    </lineage>
</organism>
<evidence type="ECO:0000313" key="3">
    <source>
        <dbReference type="Proteomes" id="UP000267096"/>
    </source>
</evidence>
<dbReference type="AlphaFoldDB" id="A0A0M3JH62"/>
<feature type="domain" description="Senescence" evidence="1">
    <location>
        <begin position="5"/>
        <end position="71"/>
    </location>
</feature>
<reference evidence="2 3" key="2">
    <citation type="submission" date="2018-11" db="EMBL/GenBank/DDBJ databases">
        <authorList>
            <consortium name="Pathogen Informatics"/>
        </authorList>
    </citation>
    <scope>NUCLEOTIDE SEQUENCE [LARGE SCALE GENOMIC DNA]</scope>
</reference>
<evidence type="ECO:0000313" key="4">
    <source>
        <dbReference type="WBParaSite" id="ASIM_0000697301-mRNA-1"/>
    </source>
</evidence>
<evidence type="ECO:0000259" key="1">
    <source>
        <dbReference type="Pfam" id="PF06911"/>
    </source>
</evidence>
<sequence length="88" mass="9206">MGIAVGRQLASSAEKRFGDGKNGGLVSGTIDVIGGGIVSASTVWMALEDASKTLCRNIANEAVDTVKINYGFFCLDAEHYVVGKILAR</sequence>
<name>A0A0M3JH62_ANISI</name>
<keyword evidence="3" id="KW-1185">Reference proteome</keyword>
<dbReference type="InterPro" id="IPR009686">
    <property type="entry name" value="Senescence/spartin_C"/>
</dbReference>
<accession>A0A0M3JH62</accession>
<dbReference type="Proteomes" id="UP000267096">
    <property type="component" value="Unassembled WGS sequence"/>
</dbReference>
<dbReference type="OrthoDB" id="20821at2759"/>
<reference evidence="4" key="1">
    <citation type="submission" date="2017-02" db="UniProtKB">
        <authorList>
            <consortium name="WormBaseParasite"/>
        </authorList>
    </citation>
    <scope>IDENTIFICATION</scope>
</reference>
<gene>
    <name evidence="2" type="ORF">ASIM_LOCUS6741</name>
</gene>
<evidence type="ECO:0000313" key="2">
    <source>
        <dbReference type="EMBL" id="VDK27694.1"/>
    </source>
</evidence>
<dbReference type="WBParaSite" id="ASIM_0000697301-mRNA-1">
    <property type="protein sequence ID" value="ASIM_0000697301-mRNA-1"/>
    <property type="gene ID" value="ASIM_0000697301"/>
</dbReference>
<dbReference type="Pfam" id="PF06911">
    <property type="entry name" value="Senescence"/>
    <property type="match status" value="1"/>
</dbReference>
<protein>
    <submittedName>
        <fullName evidence="4">Spartin (inferred by orthology to a human protein)</fullName>
    </submittedName>
</protein>